<gene>
    <name evidence="1" type="ORF">S12H4_44724</name>
</gene>
<organism evidence="1">
    <name type="scientific">marine sediment metagenome</name>
    <dbReference type="NCBI Taxonomy" id="412755"/>
    <lineage>
        <taxon>unclassified sequences</taxon>
        <taxon>metagenomes</taxon>
        <taxon>ecological metagenomes</taxon>
    </lineage>
</organism>
<dbReference type="AlphaFoldDB" id="X1UF54"/>
<comment type="caution">
    <text evidence="1">The sequence shown here is derived from an EMBL/GenBank/DDBJ whole genome shotgun (WGS) entry which is preliminary data.</text>
</comment>
<evidence type="ECO:0000313" key="1">
    <source>
        <dbReference type="EMBL" id="GAJ16148.1"/>
    </source>
</evidence>
<name>X1UF54_9ZZZZ</name>
<reference evidence="1" key="1">
    <citation type="journal article" date="2014" name="Front. Microbiol.">
        <title>High frequency of phylogenetically diverse reductive dehalogenase-homologous genes in deep subseafloor sedimentary metagenomes.</title>
        <authorList>
            <person name="Kawai M."/>
            <person name="Futagami T."/>
            <person name="Toyoda A."/>
            <person name="Takaki Y."/>
            <person name="Nishi S."/>
            <person name="Hori S."/>
            <person name="Arai W."/>
            <person name="Tsubouchi T."/>
            <person name="Morono Y."/>
            <person name="Uchiyama I."/>
            <person name="Ito T."/>
            <person name="Fujiyama A."/>
            <person name="Inagaki F."/>
            <person name="Takami H."/>
        </authorList>
    </citation>
    <scope>NUCLEOTIDE SEQUENCE</scope>
    <source>
        <strain evidence="1">Expedition CK06-06</strain>
    </source>
</reference>
<dbReference type="EMBL" id="BARW01027582">
    <property type="protein sequence ID" value="GAJ16148.1"/>
    <property type="molecule type" value="Genomic_DNA"/>
</dbReference>
<sequence length="97" mass="11299">MRVKRISDLAFQTLDKLTDDEDALWVSHLVCDGHNRTGDIQRLMKRDCCVSYDSVQRTLKTLVEKEIIIRARVGFYEPNLKMILGKMLTELQEAEDQ</sequence>
<accession>X1UF54</accession>
<protein>
    <recommendedName>
        <fullName evidence="2">HTH marR-type domain-containing protein</fullName>
    </recommendedName>
</protein>
<evidence type="ECO:0008006" key="2">
    <source>
        <dbReference type="Google" id="ProtNLM"/>
    </source>
</evidence>
<proteinExistence type="predicted"/>